<keyword evidence="4" id="KW-0325">Glycoprotein</keyword>
<dbReference type="PANTHER" id="PTHR10574:SF435">
    <property type="entry name" value="LAMININ SUBUNIT GAMMA-1"/>
    <property type="match status" value="1"/>
</dbReference>
<dbReference type="Gene3D" id="2.10.25.10">
    <property type="entry name" value="Laminin"/>
    <property type="match status" value="10"/>
</dbReference>
<name>A0ABY7GC02_MYAAR</name>
<keyword evidence="3 6" id="KW-1015">Disulfide bond</keyword>
<keyword evidence="7" id="KW-0175">Coiled coil</keyword>
<dbReference type="Gene3D" id="2.60.120.260">
    <property type="entry name" value="Galactose-binding domain-like"/>
    <property type="match status" value="1"/>
</dbReference>
<gene>
    <name evidence="12" type="ORF">MAR_033178</name>
</gene>
<feature type="disulfide bond" evidence="6">
    <location>
        <begin position="959"/>
        <end position="968"/>
    </location>
</feature>
<evidence type="ECO:0000256" key="3">
    <source>
        <dbReference type="ARBA" id="ARBA00023157"/>
    </source>
</evidence>
<dbReference type="PROSITE" id="PS50027">
    <property type="entry name" value="EGF_LAM_2"/>
    <property type="match status" value="7"/>
</dbReference>
<evidence type="ECO:0000256" key="5">
    <source>
        <dbReference type="ARBA" id="ARBA00023292"/>
    </source>
</evidence>
<feature type="coiled-coil region" evidence="7">
    <location>
        <begin position="1222"/>
        <end position="1334"/>
    </location>
</feature>
<dbReference type="EMBL" id="CP111028">
    <property type="protein sequence ID" value="WAR30636.1"/>
    <property type="molecule type" value="Genomic_DNA"/>
</dbReference>
<keyword evidence="1 8" id="KW-0732">Signal</keyword>
<feature type="domain" description="Laminin EGF-like" evidence="9">
    <location>
        <begin position="681"/>
        <end position="729"/>
    </location>
</feature>
<feature type="domain" description="Laminin EGF-like" evidence="9">
    <location>
        <begin position="784"/>
        <end position="838"/>
    </location>
</feature>
<feature type="domain" description="Laminin EGF-like" evidence="9">
    <location>
        <begin position="396"/>
        <end position="448"/>
    </location>
</feature>
<dbReference type="SMART" id="SM00181">
    <property type="entry name" value="EGF"/>
    <property type="match status" value="5"/>
</dbReference>
<feature type="disulfide bond" evidence="6">
    <location>
        <begin position="893"/>
        <end position="910"/>
    </location>
</feature>
<dbReference type="Proteomes" id="UP001164746">
    <property type="component" value="Chromosome 17"/>
</dbReference>
<comment type="caution">
    <text evidence="6">Lacks conserved residue(s) required for the propagation of feature annotation.</text>
</comment>
<sequence>MKVVALLVCIFHLPQSILGAENSCYDSQGKAQKCVPEFVNAAFNLTVESTNTCGLTGPQEFCLQTGVTGVRKSCGHICDAGSSSQMHPSSFMTDFNTQNYWTWWQSETMLERRGKSFDVTYIRLRFHSPRPESFAIYKRTSEDSEWTPYQFYSASCGRTYNLPFQGYLSADKQDDATCTDEYSDISPLTGGEVPFSTLEGRPGAENFENSPVLQEWVTATDIRIVLKRMNTFGDEIFGDPRVLRSYFYAVDDLAVGARCKCNGHANHCELDYKRDLVCECHHNTTGPDCSMSCDCNGMSNECYFDEELYKETGHGGHCTNCQDNRGGIHCEQCLPNHYIEQRTNRCTACNCDETGSEDLQCDDSGQCQCKPGVTGQTCDQCQDNYYDFSIYGCRPCGCIAEGSLNNKPKCDSSTGACMCKEFVEGQNCDRCKPGYFGLEGGNPYGCISCFCYGHSSICTNATGYSARTILTDFETGKQGWTGVDRGNNMVGTQYNGILQNLGISAPENNPMVYFNAPARYLGDQRFSYNQFLSFKLRIGEESATPSIIDIIIEGSGQQISIPFYYQRNPTPGLEDQEFRFRLNEHPDYQWHPRLKSEAFISILTNVTAIKIRGTYSSEGVGFIDDIQLDTARRGFNDEAEVMWVESCTCPEGYVGQFCESCAPGYKRDPASGGAFANCVPCECNGHSDQCDPETGRCICNDNTVGQYCERCAEGFYGSAGDGTPDDCQACPCPGQGPCVQLSGGEIVCTACDEGYGGNLCDICLDGYFGDPKGWYGQERPCERCQCNGNIDPNAVGNCNRTTGECRKCIYSTAGFSCDKCLPNYYGDALAEEKGDCQSCNCYPPGTSTVGVLSCNPETGNCPCLPNVLGRQCDECEVGYWNLESGQGCEACDCDPIGSLNNTCNLGTGQCKCKPGVTGRKCDQCDRFYYGFSIIGCSACNCDPEGSVDMQCDDYGNCPCVDGVEGKRCDRCMENKYNITAGCIDCPPCYSLVQERVNVHRGKLRELSNLIINIGNDPTAFNDTKFLNQLTVVNESVNALLDEARGAGSDNGTMGQQLAALKENIADVLGRCGQITTNIVLARATAAESMDDIMKAETAISRAETSLKAAENYIDTEGQAALQRAREALEKQSEEAARIELMGKKALETSNEALRLAMETMQMPQDIQEDIQDLKDRANEADRLYEQTKFFADKALNLSLEAYNEALQLYTQATSLQIPNVNVEQLMADAENIKKQRADLLLAEVDAARARARDAVNKGEQTLREANETLQTLLGFNQVVQESRGKAEEALERVPEIEAHIREAEARTDEAREALSGAENDAEMALRIAQEAEEMAQGASDEASRIRGDAGKTKQRAVELLDSAGILEGDVRDTGEQVDNLSVQADNDNSLAANALEKAGSAKQTARDAADRVADALAKVENISSILATLRDLDTADLDRLELELAAAETTLKNQNLESQFAKLTTANNQVKLWVQDYNADLSDLEKDVQNVKDIMDSLPDGCFKNIDIETPTAQLKSTQYK</sequence>
<keyword evidence="2" id="KW-0677">Repeat</keyword>
<dbReference type="PRINTS" id="PR00011">
    <property type="entry name" value="EGFLAMININ"/>
</dbReference>
<reference evidence="12" key="1">
    <citation type="submission" date="2022-11" db="EMBL/GenBank/DDBJ databases">
        <title>Centuries of genome instability and evolution in soft-shell clam transmissible cancer (bioRxiv).</title>
        <authorList>
            <person name="Hart S.F.M."/>
            <person name="Yonemitsu M.A."/>
            <person name="Giersch R.M."/>
            <person name="Beal B.F."/>
            <person name="Arriagada G."/>
            <person name="Davis B.W."/>
            <person name="Ostrander E.A."/>
            <person name="Goff S.P."/>
            <person name="Metzger M.J."/>
        </authorList>
    </citation>
    <scope>NUCLEOTIDE SEQUENCE</scope>
    <source>
        <strain evidence="12">MELC-2E11</strain>
        <tissue evidence="12">Siphon/mantle</tissue>
    </source>
</reference>
<feature type="disulfide bond" evidence="6">
    <location>
        <begin position="699"/>
        <end position="708"/>
    </location>
</feature>
<feature type="disulfide bond" evidence="6">
    <location>
        <begin position="912"/>
        <end position="921"/>
    </location>
</feature>
<dbReference type="InterPro" id="IPR008211">
    <property type="entry name" value="Laminin_N"/>
</dbReference>
<feature type="disulfide bond" evidence="6">
    <location>
        <begin position="369"/>
        <end position="378"/>
    </location>
</feature>
<evidence type="ECO:0000256" key="4">
    <source>
        <dbReference type="ARBA" id="ARBA00023180"/>
    </source>
</evidence>
<feature type="disulfide bond" evidence="6">
    <location>
        <begin position="939"/>
        <end position="951"/>
    </location>
</feature>
<evidence type="ECO:0000259" key="11">
    <source>
        <dbReference type="PROSITE" id="PS51117"/>
    </source>
</evidence>
<evidence type="ECO:0000256" key="6">
    <source>
        <dbReference type="PROSITE-ProRule" id="PRU00460"/>
    </source>
</evidence>
<evidence type="ECO:0000256" key="1">
    <source>
        <dbReference type="ARBA" id="ARBA00022729"/>
    </source>
</evidence>
<protein>
    <submittedName>
        <fullName evidence="12">LAMC1-like protein</fullName>
    </submittedName>
</protein>
<feature type="disulfide bond" evidence="6">
    <location>
        <begin position="808"/>
        <end position="817"/>
    </location>
</feature>
<feature type="domain" description="Laminin IV type A" evidence="10">
    <location>
        <begin position="475"/>
        <end position="646"/>
    </location>
</feature>
<feature type="domain" description="Laminin N-terminal" evidence="11">
    <location>
        <begin position="30"/>
        <end position="258"/>
    </location>
</feature>
<dbReference type="InterPro" id="IPR050440">
    <property type="entry name" value="Laminin/Netrin_ECM"/>
</dbReference>
<feature type="coiled-coil region" evidence="7">
    <location>
        <begin position="1437"/>
        <end position="1494"/>
    </location>
</feature>
<organism evidence="12 13">
    <name type="scientific">Mya arenaria</name>
    <name type="common">Soft-shell clam</name>
    <dbReference type="NCBI Taxonomy" id="6604"/>
    <lineage>
        <taxon>Eukaryota</taxon>
        <taxon>Metazoa</taxon>
        <taxon>Spiralia</taxon>
        <taxon>Lophotrochozoa</taxon>
        <taxon>Mollusca</taxon>
        <taxon>Bivalvia</taxon>
        <taxon>Autobranchia</taxon>
        <taxon>Heteroconchia</taxon>
        <taxon>Euheterodonta</taxon>
        <taxon>Imparidentia</taxon>
        <taxon>Neoheterodontei</taxon>
        <taxon>Myida</taxon>
        <taxon>Myoidea</taxon>
        <taxon>Myidae</taxon>
        <taxon>Mya</taxon>
    </lineage>
</organism>
<dbReference type="PANTHER" id="PTHR10574">
    <property type="entry name" value="NETRIN/LAMININ-RELATED"/>
    <property type="match status" value="1"/>
</dbReference>
<evidence type="ECO:0000256" key="7">
    <source>
        <dbReference type="SAM" id="Coils"/>
    </source>
</evidence>
<evidence type="ECO:0000259" key="9">
    <source>
        <dbReference type="PROSITE" id="PS50027"/>
    </source>
</evidence>
<evidence type="ECO:0000256" key="8">
    <source>
        <dbReference type="SAM" id="SignalP"/>
    </source>
</evidence>
<dbReference type="Pfam" id="PF00055">
    <property type="entry name" value="Laminin_N"/>
    <property type="match status" value="1"/>
</dbReference>
<evidence type="ECO:0000256" key="2">
    <source>
        <dbReference type="ARBA" id="ARBA00022737"/>
    </source>
</evidence>
<feature type="signal peptide" evidence="8">
    <location>
        <begin position="1"/>
        <end position="19"/>
    </location>
</feature>
<dbReference type="InterPro" id="IPR000742">
    <property type="entry name" value="EGF"/>
</dbReference>
<evidence type="ECO:0000313" key="13">
    <source>
        <dbReference type="Proteomes" id="UP001164746"/>
    </source>
</evidence>
<proteinExistence type="predicted"/>
<dbReference type="Pfam" id="PF00053">
    <property type="entry name" value="EGF_laminin"/>
    <property type="match status" value="10"/>
</dbReference>
<feature type="disulfide bond" evidence="6">
    <location>
        <begin position="891"/>
        <end position="903"/>
    </location>
</feature>
<feature type="chain" id="PRO_5045465704" evidence="8">
    <location>
        <begin position="20"/>
        <end position="1521"/>
    </location>
</feature>
<dbReference type="PROSITE" id="PS01248">
    <property type="entry name" value="EGF_LAM_1"/>
    <property type="match status" value="6"/>
</dbReference>
<feature type="domain" description="Laminin EGF-like" evidence="9">
    <location>
        <begin position="939"/>
        <end position="984"/>
    </location>
</feature>
<evidence type="ECO:0000313" key="12">
    <source>
        <dbReference type="EMBL" id="WAR30636.1"/>
    </source>
</evidence>
<dbReference type="SMART" id="SM00180">
    <property type="entry name" value="EGF_Lam"/>
    <property type="match status" value="11"/>
</dbReference>
<feature type="disulfide bond" evidence="6">
    <location>
        <begin position="419"/>
        <end position="428"/>
    </location>
</feature>
<feature type="disulfide bond" evidence="6">
    <location>
        <begin position="863"/>
        <end position="872"/>
    </location>
</feature>
<feature type="coiled-coil region" evidence="7">
    <location>
        <begin position="1092"/>
        <end position="1141"/>
    </location>
</feature>
<feature type="domain" description="Laminin EGF-like" evidence="9">
    <location>
        <begin position="349"/>
        <end position="395"/>
    </location>
</feature>
<dbReference type="Pfam" id="PF00052">
    <property type="entry name" value="Laminin_B"/>
    <property type="match status" value="1"/>
</dbReference>
<feature type="domain" description="Laminin EGF-like" evidence="9">
    <location>
        <begin position="891"/>
        <end position="938"/>
    </location>
</feature>
<accession>A0ABY7GC02</accession>
<feature type="disulfide bond" evidence="6">
    <location>
        <begin position="349"/>
        <end position="361"/>
    </location>
</feature>
<dbReference type="SUPFAM" id="SSF57196">
    <property type="entry name" value="EGF/Laminin"/>
    <property type="match status" value="6"/>
</dbReference>
<keyword evidence="5 6" id="KW-0424">Laminin EGF-like domain</keyword>
<evidence type="ECO:0000259" key="10">
    <source>
        <dbReference type="PROSITE" id="PS51115"/>
    </source>
</evidence>
<dbReference type="CDD" id="cd00055">
    <property type="entry name" value="EGF_Lam"/>
    <property type="match status" value="9"/>
</dbReference>
<dbReference type="InterPro" id="IPR000034">
    <property type="entry name" value="Laminin_IV"/>
</dbReference>
<dbReference type="InterPro" id="IPR002049">
    <property type="entry name" value="LE_dom"/>
</dbReference>
<feature type="domain" description="Laminin EGF-like" evidence="9">
    <location>
        <begin position="839"/>
        <end position="890"/>
    </location>
</feature>
<dbReference type="SMART" id="SM00281">
    <property type="entry name" value="LamB"/>
    <property type="match status" value="1"/>
</dbReference>
<dbReference type="SMART" id="SM00136">
    <property type="entry name" value="LamNT"/>
    <property type="match status" value="1"/>
</dbReference>
<dbReference type="PROSITE" id="PS51115">
    <property type="entry name" value="LAMININ_IVA"/>
    <property type="match status" value="1"/>
</dbReference>
<dbReference type="PROSITE" id="PS51117">
    <property type="entry name" value="LAMININ_NTER"/>
    <property type="match status" value="1"/>
</dbReference>
<keyword evidence="13" id="KW-1185">Reference proteome</keyword>